<keyword evidence="1" id="KW-0472">Membrane</keyword>
<feature type="transmembrane region" description="Helical" evidence="1">
    <location>
        <begin position="73"/>
        <end position="90"/>
    </location>
</feature>
<feature type="transmembrane region" description="Helical" evidence="1">
    <location>
        <begin position="266"/>
        <end position="284"/>
    </location>
</feature>
<dbReference type="AlphaFoldDB" id="A0A554SGT9"/>
<accession>A0A554SGT9</accession>
<sequence>MSSRWPLPDLARGVAIVAMLVAHAQVLVPDRPDWADELLSRVNDVASPLFALVMGISAGVMIQRSASRPRSVLVHNLVRGVVLIALGIWLETWGSWVAIVLAMLGCLLIIGMPLVLLGRRSVAVIALAFFVFSPLLNTAVQRAVDWPGGYYADIANDPSVGELLVRWFVADPHYRVTSLLPFFLVGSLLVGYARRPDPWWSAVSLIGGAGMQLVVTALRTRPGADTVSGSTLDLLHDASLVAVVLGLCGLAVRMRWARALRPIEEVGTVALSLYVLQIAVIAWLNRDDAIRATNDWGGFLIIVLGVGAAGWAWARWVGRGPIEWLTGVLTRRYRPTSHPL</sequence>
<feature type="transmembrane region" description="Helical" evidence="1">
    <location>
        <begin position="48"/>
        <end position="66"/>
    </location>
</feature>
<feature type="transmembrane region" description="Helical" evidence="1">
    <location>
        <begin position="96"/>
        <end position="115"/>
    </location>
</feature>
<gene>
    <name evidence="4" type="ORF">FNM00_03800</name>
</gene>
<feature type="domain" description="Heparan-alpha-glucosaminide N-acetyltransferase catalytic" evidence="3">
    <location>
        <begin position="9"/>
        <end position="140"/>
    </location>
</feature>
<keyword evidence="1" id="KW-0812">Transmembrane</keyword>
<keyword evidence="1" id="KW-1133">Transmembrane helix</keyword>
<evidence type="ECO:0000256" key="1">
    <source>
        <dbReference type="SAM" id="Phobius"/>
    </source>
</evidence>
<evidence type="ECO:0000259" key="2">
    <source>
        <dbReference type="Pfam" id="PF04235"/>
    </source>
</evidence>
<dbReference type="Pfam" id="PF04235">
    <property type="entry name" value="DUF418"/>
    <property type="match status" value="1"/>
</dbReference>
<dbReference type="InterPro" id="IPR012429">
    <property type="entry name" value="HGSNAT_cat"/>
</dbReference>
<organism evidence="4 5">
    <name type="scientific">Aeromicrobium piscarium</name>
    <dbReference type="NCBI Taxonomy" id="2590901"/>
    <lineage>
        <taxon>Bacteria</taxon>
        <taxon>Bacillati</taxon>
        <taxon>Actinomycetota</taxon>
        <taxon>Actinomycetes</taxon>
        <taxon>Propionibacteriales</taxon>
        <taxon>Nocardioidaceae</taxon>
        <taxon>Aeromicrobium</taxon>
    </lineage>
</organism>
<evidence type="ECO:0000313" key="5">
    <source>
        <dbReference type="Proteomes" id="UP000316988"/>
    </source>
</evidence>
<proteinExistence type="predicted"/>
<feature type="transmembrane region" description="Helical" evidence="1">
    <location>
        <begin position="199"/>
        <end position="218"/>
    </location>
</feature>
<feature type="transmembrane region" description="Helical" evidence="1">
    <location>
        <begin position="173"/>
        <end position="192"/>
    </location>
</feature>
<dbReference type="OrthoDB" id="4966979at2"/>
<dbReference type="Proteomes" id="UP000316988">
    <property type="component" value="Unassembled WGS sequence"/>
</dbReference>
<dbReference type="EMBL" id="VLNT01000002">
    <property type="protein sequence ID" value="TSD65558.1"/>
    <property type="molecule type" value="Genomic_DNA"/>
</dbReference>
<evidence type="ECO:0000259" key="3">
    <source>
        <dbReference type="Pfam" id="PF07786"/>
    </source>
</evidence>
<dbReference type="RefSeq" id="WP_143911679.1">
    <property type="nucleotide sequence ID" value="NZ_VLNT01000002.1"/>
</dbReference>
<feature type="transmembrane region" description="Helical" evidence="1">
    <location>
        <begin position="122"/>
        <end position="140"/>
    </location>
</feature>
<dbReference type="InterPro" id="IPR007349">
    <property type="entry name" value="DUF418"/>
</dbReference>
<feature type="domain" description="DUF418" evidence="2">
    <location>
        <begin position="200"/>
        <end position="330"/>
    </location>
</feature>
<feature type="transmembrane region" description="Helical" evidence="1">
    <location>
        <begin position="296"/>
        <end position="314"/>
    </location>
</feature>
<name>A0A554SGT9_9ACTN</name>
<evidence type="ECO:0000313" key="4">
    <source>
        <dbReference type="EMBL" id="TSD65558.1"/>
    </source>
</evidence>
<protein>
    <submittedName>
        <fullName evidence="4">DUF1624 domain-containing protein</fullName>
    </submittedName>
</protein>
<feature type="transmembrane region" description="Helical" evidence="1">
    <location>
        <begin position="238"/>
        <end position="254"/>
    </location>
</feature>
<dbReference type="Pfam" id="PF07786">
    <property type="entry name" value="HGSNAT_cat"/>
    <property type="match status" value="1"/>
</dbReference>
<comment type="caution">
    <text evidence="4">The sequence shown here is derived from an EMBL/GenBank/DDBJ whole genome shotgun (WGS) entry which is preliminary data.</text>
</comment>
<reference evidence="4 5" key="1">
    <citation type="submission" date="2019-07" db="EMBL/GenBank/DDBJ databases">
        <authorList>
            <person name="Zhao L.H."/>
        </authorList>
    </citation>
    <scope>NUCLEOTIDE SEQUENCE [LARGE SCALE GENOMIC DNA]</scope>
    <source>
        <strain evidence="4 5">Co35</strain>
    </source>
</reference>
<keyword evidence="5" id="KW-1185">Reference proteome</keyword>